<proteinExistence type="predicted"/>
<evidence type="ECO:0008006" key="3">
    <source>
        <dbReference type="Google" id="ProtNLM"/>
    </source>
</evidence>
<keyword evidence="2" id="KW-1185">Reference proteome</keyword>
<dbReference type="SUPFAM" id="SSF55781">
    <property type="entry name" value="GAF domain-like"/>
    <property type="match status" value="1"/>
</dbReference>
<name>A0A3N6RF36_9CYAN</name>
<reference evidence="1 2" key="1">
    <citation type="journal article" date="2018" name="ACS Chem. Biol.">
        <title>Ketoreductase domain dysfunction expands chemodiversity: malyngamide biosynthesis in the cyanobacterium Okeania hirsuta.</title>
        <authorList>
            <person name="Moss N.A."/>
            <person name="Leao T."/>
            <person name="Rankin M."/>
            <person name="McCullough T.M."/>
            <person name="Qu P."/>
            <person name="Korobeynikov A."/>
            <person name="Smith J.L."/>
            <person name="Gerwick L."/>
            <person name="Gerwick W.H."/>
        </authorList>
    </citation>
    <scope>NUCLEOTIDE SEQUENCE [LARGE SCALE GENOMIC DNA]</scope>
    <source>
        <strain evidence="1 2">PAB10Feb10-1</strain>
    </source>
</reference>
<comment type="caution">
    <text evidence="1">The sequence shown here is derived from an EMBL/GenBank/DDBJ whole genome shotgun (WGS) entry which is preliminary data.</text>
</comment>
<evidence type="ECO:0000313" key="2">
    <source>
        <dbReference type="Proteomes" id="UP000269154"/>
    </source>
</evidence>
<accession>A0A3N6RF36</accession>
<dbReference type="Gene3D" id="3.30.450.40">
    <property type="match status" value="1"/>
</dbReference>
<gene>
    <name evidence="1" type="ORF">D5R40_16225</name>
</gene>
<evidence type="ECO:0000313" key="1">
    <source>
        <dbReference type="EMBL" id="RQH40818.1"/>
    </source>
</evidence>
<dbReference type="EMBL" id="RCBY01000087">
    <property type="protein sequence ID" value="RQH40818.1"/>
    <property type="molecule type" value="Genomic_DNA"/>
</dbReference>
<sequence length="84" mass="10013">MAHHCSKLRKWQSSEIESIEHLARQLAIALQQSELYQQLETVNEKLLQFATLDGLTKIANHCLFDEYIHREWRLMAIEKPYFNN</sequence>
<protein>
    <recommendedName>
        <fullName evidence="3">GAF domain-containing protein</fullName>
    </recommendedName>
</protein>
<organism evidence="1 2">
    <name type="scientific">Okeania hirsuta</name>
    <dbReference type="NCBI Taxonomy" id="1458930"/>
    <lineage>
        <taxon>Bacteria</taxon>
        <taxon>Bacillati</taxon>
        <taxon>Cyanobacteriota</taxon>
        <taxon>Cyanophyceae</taxon>
        <taxon>Oscillatoriophycideae</taxon>
        <taxon>Oscillatoriales</taxon>
        <taxon>Microcoleaceae</taxon>
        <taxon>Okeania</taxon>
    </lineage>
</organism>
<dbReference type="Proteomes" id="UP000269154">
    <property type="component" value="Unassembled WGS sequence"/>
</dbReference>
<dbReference type="InterPro" id="IPR029016">
    <property type="entry name" value="GAF-like_dom_sf"/>
</dbReference>
<dbReference type="OrthoDB" id="419276at2"/>
<dbReference type="AlphaFoldDB" id="A0A3N6RF36"/>